<gene>
    <name evidence="1" type="ORF">CFP56_023874</name>
</gene>
<reference evidence="1 2" key="1">
    <citation type="journal article" date="2018" name="Sci. Data">
        <title>The draft genome sequence of cork oak.</title>
        <authorList>
            <person name="Ramos A.M."/>
            <person name="Usie A."/>
            <person name="Barbosa P."/>
            <person name="Barros P.M."/>
            <person name="Capote T."/>
            <person name="Chaves I."/>
            <person name="Simoes F."/>
            <person name="Abreu I."/>
            <person name="Carrasquinho I."/>
            <person name="Faro C."/>
            <person name="Guimaraes J.B."/>
            <person name="Mendonca D."/>
            <person name="Nobrega F."/>
            <person name="Rodrigues L."/>
            <person name="Saibo N.J.M."/>
            <person name="Varela M.C."/>
            <person name="Egas C."/>
            <person name="Matos J."/>
            <person name="Miguel C.M."/>
            <person name="Oliveira M.M."/>
            <person name="Ricardo C.P."/>
            <person name="Goncalves S."/>
        </authorList>
    </citation>
    <scope>NUCLEOTIDE SEQUENCE [LARGE SCALE GENOMIC DNA]</scope>
    <source>
        <strain evidence="2">cv. HL8</strain>
    </source>
</reference>
<dbReference type="EMBL" id="PKMF04000377">
    <property type="protein sequence ID" value="KAK7835064.1"/>
    <property type="molecule type" value="Genomic_DNA"/>
</dbReference>
<sequence length="39" mass="4512">MGDVELVKLFLKKDTSLAHMTEEKGILPFTFQLIKDMLM</sequence>
<proteinExistence type="predicted"/>
<evidence type="ECO:0000313" key="2">
    <source>
        <dbReference type="Proteomes" id="UP000237347"/>
    </source>
</evidence>
<dbReference type="AlphaFoldDB" id="A0AAW0K987"/>
<comment type="caution">
    <text evidence="1">The sequence shown here is derived from an EMBL/GenBank/DDBJ whole genome shotgun (WGS) entry which is preliminary data.</text>
</comment>
<keyword evidence="2" id="KW-1185">Reference proteome</keyword>
<organism evidence="1 2">
    <name type="scientific">Quercus suber</name>
    <name type="common">Cork oak</name>
    <dbReference type="NCBI Taxonomy" id="58331"/>
    <lineage>
        <taxon>Eukaryota</taxon>
        <taxon>Viridiplantae</taxon>
        <taxon>Streptophyta</taxon>
        <taxon>Embryophyta</taxon>
        <taxon>Tracheophyta</taxon>
        <taxon>Spermatophyta</taxon>
        <taxon>Magnoliopsida</taxon>
        <taxon>eudicotyledons</taxon>
        <taxon>Gunneridae</taxon>
        <taxon>Pentapetalae</taxon>
        <taxon>rosids</taxon>
        <taxon>fabids</taxon>
        <taxon>Fagales</taxon>
        <taxon>Fagaceae</taxon>
        <taxon>Quercus</taxon>
    </lineage>
</organism>
<dbReference type="Proteomes" id="UP000237347">
    <property type="component" value="Unassembled WGS sequence"/>
</dbReference>
<name>A0AAW0K987_QUESU</name>
<protein>
    <submittedName>
        <fullName evidence="1">Uncharacterized protein</fullName>
    </submittedName>
</protein>
<accession>A0AAW0K987</accession>
<evidence type="ECO:0000313" key="1">
    <source>
        <dbReference type="EMBL" id="KAK7835064.1"/>
    </source>
</evidence>